<organism evidence="1 2">
    <name type="scientific">Fusarium oxysporum (strain Fo5176)</name>
    <name type="common">Fusarium vascular wilt</name>
    <dbReference type="NCBI Taxonomy" id="660025"/>
    <lineage>
        <taxon>Eukaryota</taxon>
        <taxon>Fungi</taxon>
        <taxon>Dikarya</taxon>
        <taxon>Ascomycota</taxon>
        <taxon>Pezizomycotina</taxon>
        <taxon>Sordariomycetes</taxon>
        <taxon>Hypocreomycetidae</taxon>
        <taxon>Hypocreales</taxon>
        <taxon>Nectriaceae</taxon>
        <taxon>Fusarium</taxon>
        <taxon>Fusarium oxysporum species complex</taxon>
    </lineage>
</organism>
<gene>
    <name evidence="1" type="primary">28956883</name>
</gene>
<dbReference type="AlphaFoldDB" id="A0A0D2YHT7"/>
<evidence type="ECO:0000313" key="1">
    <source>
        <dbReference type="EnsemblFungi" id="FOXG_15883P0"/>
    </source>
</evidence>
<dbReference type="EnsemblFungi" id="FOXG_15883T0">
    <property type="protein sequence ID" value="FOXG_15883P0"/>
    <property type="gene ID" value="FOXG_15883"/>
</dbReference>
<evidence type="ECO:0000313" key="2">
    <source>
        <dbReference type="Proteomes" id="UP000002489"/>
    </source>
</evidence>
<dbReference type="VEuPathDB" id="FungiDB:FOXG_15883"/>
<name>A0A0D2YHT7_FUSOF</name>
<accession>A0A0D2YHT7</accession>
<protein>
    <submittedName>
        <fullName evidence="1">Uncharacterized protein</fullName>
    </submittedName>
</protein>
<reference evidence="2" key="1">
    <citation type="journal article" date="2012" name="Mol. Plant Microbe Interact.">
        <title>A highly conserved effector in Fusarium oxysporum is required for full virulence on Arabidopsis.</title>
        <authorList>
            <person name="Thatcher L.F."/>
            <person name="Gardiner D.M."/>
            <person name="Kazan K."/>
            <person name="Manners J."/>
        </authorList>
    </citation>
    <scope>NUCLEOTIDE SEQUENCE [LARGE SCALE GENOMIC DNA]</scope>
    <source>
        <strain evidence="2">Fo5176</strain>
    </source>
</reference>
<proteinExistence type="predicted"/>
<dbReference type="Proteomes" id="UP000002489">
    <property type="component" value="Unassembled WGS sequence"/>
</dbReference>
<reference evidence="1" key="2">
    <citation type="submission" date="2025-08" db="UniProtKB">
        <authorList>
            <consortium name="EnsemblFungi"/>
        </authorList>
    </citation>
    <scope>IDENTIFICATION</scope>
    <source>
        <strain evidence="1">4287 / CBS 123668 / FGSC 9935 / NRRL 34936</strain>
    </source>
</reference>
<sequence length="69" mass="7672">MSKLLEREICTKRRHEGLLGESRMLHPYPFASFINPGGPLSREKIVNSTVNLEHATASGELDAQTYASD</sequence>